<gene>
    <name evidence="1" type="ORF">FNJ53_07610</name>
</gene>
<proteinExistence type="predicted"/>
<comment type="caution">
    <text evidence="1">The sequence shown here is derived from an EMBL/GenBank/DDBJ whole genome shotgun (WGS) entry which is preliminary data.</text>
</comment>
<name>A0A552Z350_9LACT</name>
<dbReference type="EMBL" id="VJWV01000005">
    <property type="protein sequence ID" value="TRW73583.1"/>
    <property type="molecule type" value="Genomic_DNA"/>
</dbReference>
<organism evidence="1 2">
    <name type="scientific">Lactococcus lactis</name>
    <dbReference type="NCBI Taxonomy" id="1358"/>
    <lineage>
        <taxon>Bacteria</taxon>
        <taxon>Bacillati</taxon>
        <taxon>Bacillota</taxon>
        <taxon>Bacilli</taxon>
        <taxon>Lactobacillales</taxon>
        <taxon>Streptococcaceae</taxon>
        <taxon>Lactococcus</taxon>
    </lineage>
</organism>
<sequence>MVEKFIDGNVMKVVSEFQEAMAPFNKAEQALLMQREESKKIEELPIEERFSIDNIRKRKSDSLDVESIDKELSELHAEQRKAIADFDLQRKLNKAQNQDRDNLKPIEDLGNDVDTLTDKFIQDVMAVLEKRHALQTEYQGNLQTALGKIKVEFGKAGAEWDTSLNHIFNYTFTFREKADVIKRKVREEIR</sequence>
<dbReference type="Proteomes" id="UP000317167">
    <property type="component" value="Unassembled WGS sequence"/>
</dbReference>
<reference evidence="1 2" key="1">
    <citation type="submission" date="2019-07" db="EMBL/GenBank/DDBJ databases">
        <title>Draft genome of 7 Lactococcus lactis strains isolated from an artisanal cheese production.</title>
        <authorList>
            <person name="Biolcati F."/>
            <person name="Bottero M.T."/>
            <person name="Dalmasso A."/>
            <person name="Mcauliffe O."/>
        </authorList>
    </citation>
    <scope>NUCLEOTIDE SEQUENCE [LARGE SCALE GENOMIC DNA]</scope>
    <source>
        <strain evidence="1 2">MRS45.2</strain>
    </source>
</reference>
<dbReference type="RefSeq" id="WP_143459323.1">
    <property type="nucleotide sequence ID" value="NZ_JAMRVV010000003.1"/>
</dbReference>
<evidence type="ECO:0000313" key="2">
    <source>
        <dbReference type="Proteomes" id="UP000317167"/>
    </source>
</evidence>
<accession>A0A552Z350</accession>
<evidence type="ECO:0000313" key="1">
    <source>
        <dbReference type="EMBL" id="TRW73583.1"/>
    </source>
</evidence>
<protein>
    <submittedName>
        <fullName evidence="1">Uncharacterized protein</fullName>
    </submittedName>
</protein>
<dbReference type="AlphaFoldDB" id="A0A552Z350"/>